<organism evidence="3 4">
    <name type="scientific">Anaerocolumna jejuensis DSM 15929</name>
    <dbReference type="NCBI Taxonomy" id="1121322"/>
    <lineage>
        <taxon>Bacteria</taxon>
        <taxon>Bacillati</taxon>
        <taxon>Bacillota</taxon>
        <taxon>Clostridia</taxon>
        <taxon>Lachnospirales</taxon>
        <taxon>Lachnospiraceae</taxon>
        <taxon>Anaerocolumna</taxon>
    </lineage>
</organism>
<keyword evidence="2" id="KW-0446">Lipid-binding</keyword>
<evidence type="ECO:0000313" key="3">
    <source>
        <dbReference type="EMBL" id="SHJ83225.1"/>
    </source>
</evidence>
<reference evidence="3 4" key="1">
    <citation type="submission" date="2016-11" db="EMBL/GenBank/DDBJ databases">
        <authorList>
            <person name="Jaros S."/>
            <person name="Januszkiewicz K."/>
            <person name="Wedrychowicz H."/>
        </authorList>
    </citation>
    <scope>NUCLEOTIDE SEQUENCE [LARGE SCALE GENOMIC DNA]</scope>
    <source>
        <strain evidence="3 4">DSM 15929</strain>
    </source>
</reference>
<dbReference type="AlphaFoldDB" id="A0A1M6MIC6"/>
<dbReference type="NCBIfam" id="TIGR00762">
    <property type="entry name" value="DegV"/>
    <property type="match status" value="1"/>
</dbReference>
<dbReference type="Gene3D" id="3.30.1180.10">
    <property type="match status" value="1"/>
</dbReference>
<accession>A0A1M6MIC6</accession>
<dbReference type="Pfam" id="PF02645">
    <property type="entry name" value="DegV"/>
    <property type="match status" value="1"/>
</dbReference>
<name>A0A1M6MIC6_9FIRM</name>
<evidence type="ECO:0000256" key="2">
    <source>
        <dbReference type="ARBA" id="ARBA00023121"/>
    </source>
</evidence>
<dbReference type="PROSITE" id="PS51482">
    <property type="entry name" value="DEGV"/>
    <property type="match status" value="1"/>
</dbReference>
<dbReference type="InterPro" id="IPR043168">
    <property type="entry name" value="DegV_C"/>
</dbReference>
<sequence>MRDYVIVTDGTADLTQEMIEKLGIISIPMDFEVEGKTYVHYPDARELSAHDFYDMLRQGSKSVTSLINAETFLTVFEPLVKEGKDVLYIAFSSALSGTYNSSLIAKEELEEKYSDANIKCIDSRCASVGEGLLVYTAAGLKNEGYTIEELYAWLEKNTLQLCHWFTVDDLFHLKRGGRVSALSAGIGTALNIKPVLHVDNEGRLIPMEKVRGRKKSIQALFEHMEAAVTNAEDQVIFIGHGDAAEDAEYLAELVKEKFPVKDIIINYIGPVIGTHSGPGTIALFFFGSGR</sequence>
<dbReference type="InterPro" id="IPR050270">
    <property type="entry name" value="DegV_domain_contain"/>
</dbReference>
<dbReference type="RefSeq" id="WP_073273540.1">
    <property type="nucleotide sequence ID" value="NZ_FRAC01000007.1"/>
</dbReference>
<dbReference type="EMBL" id="FRAC01000007">
    <property type="protein sequence ID" value="SHJ83225.1"/>
    <property type="molecule type" value="Genomic_DNA"/>
</dbReference>
<dbReference type="GO" id="GO:0008289">
    <property type="term" value="F:lipid binding"/>
    <property type="evidence" value="ECO:0007669"/>
    <property type="project" value="UniProtKB-KW"/>
</dbReference>
<dbReference type="PANTHER" id="PTHR33434">
    <property type="entry name" value="DEGV DOMAIN-CONTAINING PROTEIN DR_1986-RELATED"/>
    <property type="match status" value="1"/>
</dbReference>
<dbReference type="STRING" id="1121322.SAMN02745136_01024"/>
<dbReference type="SUPFAM" id="SSF82549">
    <property type="entry name" value="DAK1/DegV-like"/>
    <property type="match status" value="1"/>
</dbReference>
<dbReference type="PANTHER" id="PTHR33434:SF3">
    <property type="entry name" value="DEGV DOMAIN-CONTAINING PROTEIN YITS"/>
    <property type="match status" value="1"/>
</dbReference>
<dbReference type="InterPro" id="IPR003797">
    <property type="entry name" value="DegV"/>
</dbReference>
<dbReference type="Gene3D" id="3.40.50.10170">
    <property type="match status" value="1"/>
</dbReference>
<dbReference type="OrthoDB" id="9780660at2"/>
<gene>
    <name evidence="3" type="ORF">SAMN02745136_01024</name>
</gene>
<keyword evidence="4" id="KW-1185">Reference proteome</keyword>
<proteinExistence type="predicted"/>
<protein>
    <submittedName>
        <fullName evidence="3">EDD domain protein, DegV family</fullName>
    </submittedName>
</protein>
<dbReference type="Proteomes" id="UP000184386">
    <property type="component" value="Unassembled WGS sequence"/>
</dbReference>
<evidence type="ECO:0000256" key="1">
    <source>
        <dbReference type="ARBA" id="ARBA00003238"/>
    </source>
</evidence>
<comment type="function">
    <text evidence="1">May bind long-chain fatty acids, such as palmitate, and may play a role in lipid transport or fatty acid metabolism.</text>
</comment>
<evidence type="ECO:0000313" key="4">
    <source>
        <dbReference type="Proteomes" id="UP000184386"/>
    </source>
</evidence>